<comment type="caution">
    <text evidence="7">The sequence shown here is derived from an EMBL/GenBank/DDBJ whole genome shotgun (WGS) entry which is preliminary data.</text>
</comment>
<name>A0A9W6AKH2_ASPTU</name>
<dbReference type="PANTHER" id="PTHR36091">
    <property type="entry name" value="ALTERED INHERITANCE OF MITOCHONDRIA PROTEIN 9, MITOCHONDRIAL"/>
    <property type="match status" value="1"/>
</dbReference>
<evidence type="ECO:0000256" key="2">
    <source>
        <dbReference type="ARBA" id="ARBA00005543"/>
    </source>
</evidence>
<dbReference type="InterPro" id="IPR011009">
    <property type="entry name" value="Kinase-like_dom_sf"/>
</dbReference>
<evidence type="ECO:0000256" key="4">
    <source>
        <dbReference type="ARBA" id="ARBA00022946"/>
    </source>
</evidence>
<dbReference type="AlphaFoldDB" id="A0A9W6AKH2"/>
<evidence type="ECO:0000313" key="7">
    <source>
        <dbReference type="EMBL" id="GLA81919.1"/>
    </source>
</evidence>
<dbReference type="PANTHER" id="PTHR36091:SF1">
    <property type="entry name" value="ALTERED INHERITANCE OF MITOCHONDRIA PROTEIN 9, MITOCHONDRIAL"/>
    <property type="match status" value="1"/>
</dbReference>
<proteinExistence type="inferred from homology"/>
<dbReference type="EMBL" id="BRPE01000003">
    <property type="protein sequence ID" value="GLA81919.1"/>
    <property type="molecule type" value="Genomic_DNA"/>
</dbReference>
<reference evidence="7" key="1">
    <citation type="submission" date="2022-07" db="EMBL/GenBank/DDBJ databases">
        <title>Taxonomy of Aspergillus series Nigri: significant species reduction supported by multi-species coalescent approaches.</title>
        <authorList>
            <person name="Bian C."/>
            <person name="Kusuya Y."/>
            <person name="Sklenar F."/>
            <person name="D'hooge E."/>
            <person name="Yaguchi T."/>
            <person name="Takahashi H."/>
            <person name="Hubka V."/>
        </authorList>
    </citation>
    <scope>NUCLEOTIDE SEQUENCE</scope>
    <source>
        <strain evidence="7">IFM 56815</strain>
    </source>
</reference>
<dbReference type="SUPFAM" id="SSF56112">
    <property type="entry name" value="Protein kinase-like (PK-like)"/>
    <property type="match status" value="1"/>
</dbReference>
<keyword evidence="4" id="KW-0809">Transit peptide</keyword>
<comment type="similarity">
    <text evidence="2">Belongs to the AIM9 family.</text>
</comment>
<sequence length="492" mass="56147">MRKARGDLRMYHIPTSYDHSTATDIGRHDRNGVLLDIDPHNYTSGRWLRNDDEERASRYIQFDFDALCRKVLALSPGASTITGGQKLEGGFNRVFIFELDNDKRVVARLPFSLAGPAQLTTSSEIATIEYLQANTTVPIPKILDWSNDATSIDNPIGSEYIIMEHATGVQLHKKWHEMDGKKRIKCIDAIYRKLKEVVDLQFPCFGSLYSIHSPVSPDNKRVLDGEFCIGPHCGTRYWNCDVGRGQASHDTKPNRGPWNDLYEYCDGLIDAGLSRLPAVDLEMKRRPMYHGSVETHKMLLAQTRDLMRYLHKRNIFVLEDDPSEITAIIDWQAASIEPAFCYADEIPDFATENEPRLMDQNLFRPFRYSYRTWKDGAAALHHDLIDTSQNWEKLGFAGPCPYAVPPPHELADHQRKYRLFEAAHNLRYDLAGLLNTATDGWVPTGDWEAAQTAHHEMFDGMLQAVLTNPEIDDPDEPVKDEETLRAIWPFDI</sequence>
<evidence type="ECO:0000313" key="8">
    <source>
        <dbReference type="Proteomes" id="UP001144157"/>
    </source>
</evidence>
<protein>
    <recommendedName>
        <fullName evidence="3">Altered inheritance of mitochondria protein 9, mitochondrial</fullName>
    </recommendedName>
    <alternativeName>
        <fullName evidence="6">Found in mitochondrial proteome protein 29</fullName>
    </alternativeName>
</protein>
<evidence type="ECO:0000256" key="6">
    <source>
        <dbReference type="ARBA" id="ARBA00031849"/>
    </source>
</evidence>
<comment type="subcellular location">
    <subcellularLocation>
        <location evidence="1">Mitochondrion</location>
    </subcellularLocation>
</comment>
<evidence type="ECO:0000256" key="5">
    <source>
        <dbReference type="ARBA" id="ARBA00023128"/>
    </source>
</evidence>
<accession>A0A9W6AKH2</accession>
<organism evidence="7 8">
    <name type="scientific">Aspergillus tubingensis</name>
    <dbReference type="NCBI Taxonomy" id="5068"/>
    <lineage>
        <taxon>Eukaryota</taxon>
        <taxon>Fungi</taxon>
        <taxon>Dikarya</taxon>
        <taxon>Ascomycota</taxon>
        <taxon>Pezizomycotina</taxon>
        <taxon>Eurotiomycetes</taxon>
        <taxon>Eurotiomycetidae</taxon>
        <taxon>Eurotiales</taxon>
        <taxon>Aspergillaceae</taxon>
        <taxon>Aspergillus</taxon>
        <taxon>Aspergillus subgen. Circumdati</taxon>
    </lineage>
</organism>
<dbReference type="GO" id="GO:0005739">
    <property type="term" value="C:mitochondrion"/>
    <property type="evidence" value="ECO:0007669"/>
    <property type="project" value="UniProtKB-SubCell"/>
</dbReference>
<dbReference type="Proteomes" id="UP001144157">
    <property type="component" value="Unassembled WGS sequence"/>
</dbReference>
<evidence type="ECO:0000256" key="1">
    <source>
        <dbReference type="ARBA" id="ARBA00004173"/>
    </source>
</evidence>
<evidence type="ECO:0000256" key="3">
    <source>
        <dbReference type="ARBA" id="ARBA00016197"/>
    </source>
</evidence>
<gene>
    <name evidence="7" type="ORF">AtubIFM56815_006098</name>
</gene>
<keyword evidence="5" id="KW-0496">Mitochondrion</keyword>
<dbReference type="InterPro" id="IPR051035">
    <property type="entry name" value="Mito_inheritance_9"/>
</dbReference>